<dbReference type="OrthoDB" id="5297432at2"/>
<name>A0A1I4CK86_9HYPH</name>
<protein>
    <submittedName>
        <fullName evidence="5">ATPase family associated with various cellular activities (AAA)</fullName>
    </submittedName>
</protein>
<dbReference type="STRING" id="1612308.SAMN05444581_12228"/>
<dbReference type="InterPro" id="IPR003593">
    <property type="entry name" value="AAA+_ATPase"/>
</dbReference>
<dbReference type="EMBL" id="FOSN01000022">
    <property type="protein sequence ID" value="SFK80486.1"/>
    <property type="molecule type" value="Genomic_DNA"/>
</dbReference>
<accession>A0A1I4CK86</accession>
<dbReference type="RefSeq" id="WP_091686067.1">
    <property type="nucleotide sequence ID" value="NZ_FOSN01000022.1"/>
</dbReference>
<dbReference type="GO" id="GO:0005524">
    <property type="term" value="F:ATP binding"/>
    <property type="evidence" value="ECO:0007669"/>
    <property type="project" value="UniProtKB-KW"/>
</dbReference>
<keyword evidence="1" id="KW-0547">Nucleotide-binding</keyword>
<dbReference type="InterPro" id="IPR003959">
    <property type="entry name" value="ATPase_AAA_core"/>
</dbReference>
<evidence type="ECO:0000313" key="5">
    <source>
        <dbReference type="EMBL" id="SFK80486.1"/>
    </source>
</evidence>
<dbReference type="Gene3D" id="3.40.50.300">
    <property type="entry name" value="P-loop containing nucleotide triphosphate hydrolases"/>
    <property type="match status" value="1"/>
</dbReference>
<proteinExistence type="predicted"/>
<dbReference type="InterPro" id="IPR050168">
    <property type="entry name" value="AAA_ATPase_domain"/>
</dbReference>
<keyword evidence="6" id="KW-1185">Reference proteome</keyword>
<dbReference type="Proteomes" id="UP000198755">
    <property type="component" value="Unassembled WGS sequence"/>
</dbReference>
<dbReference type="SUPFAM" id="SSF52540">
    <property type="entry name" value="P-loop containing nucleoside triphosphate hydrolases"/>
    <property type="match status" value="1"/>
</dbReference>
<keyword evidence="2" id="KW-0067">ATP-binding</keyword>
<dbReference type="SMART" id="SM00382">
    <property type="entry name" value="AAA"/>
    <property type="match status" value="1"/>
</dbReference>
<reference evidence="5 6" key="1">
    <citation type="submission" date="2016-10" db="EMBL/GenBank/DDBJ databases">
        <authorList>
            <person name="de Groot N.N."/>
        </authorList>
    </citation>
    <scope>NUCLEOTIDE SEQUENCE [LARGE SCALE GENOMIC DNA]</scope>
    <source>
        <strain evidence="5 6">NE2</strain>
    </source>
</reference>
<gene>
    <name evidence="5" type="ORF">SAMN05444581_12228</name>
</gene>
<dbReference type="PANTHER" id="PTHR23077">
    <property type="entry name" value="AAA-FAMILY ATPASE"/>
    <property type="match status" value="1"/>
</dbReference>
<sequence>MLPNSLNPIGESTPFSIGPYSNGGPATGHDLEYHIESLRELDKLRRRSAELRDQGHEALIQLILGHDPCVFRLEELYIEQWEKDNSKSWKDLFNEDLELEKDNMKRSLNIKSIPYDLSKRYFENKYKDIFSGGCLVDYVTALRVFNKFANYEKRNVESSFVDFIRQRLTIMNEIFNIEIIKNEKYSIHVATELMRALLTEPSCALSPLFFRCWYWIVRELYIAVDPDWCVGGARPIPEQNNEVSAYTTARCVQATIDFVNCLDTAAKFFSEVARIVQQIEDLNESTIPDQWIEIDKRRLAKSGYVTLRQLSKNLCFEISLPNSIGAFDEAYFMNDLRESVIRAIGQAQTSVDKILEEITQFRDSERSYIENSRSSMASSTAHEIAYSFLKHSQESIGKMTRIAASSEISRFWSDLSDIIKHGANQVRLGLSPVKNYLSTVIDRQLSAGDPSSKRQLDAPDLAWAAAAYAMIAEKEITRQDDDKWLRHAATCLDNAFTGEGTIPRGHPFYTDESGSSYSSDTIGLYAFAELIRRVGYPLDLLKSRLEMLKYLEKTFVEKTEVNPPGWRSKYGSPKPHLERTAEAVEVLASINHMYDEGINEIIFEHFSVKRPGELKETTGLVLDQLFYPDYGFANLRNPELRQEPAAIVLQKMRRHITGGRDVPKSERLHSLVLHGPAGTGKTTFVEALALTCGVPLVEVTPSDIAKGGQDDIERQARVAFESLSLLTRVVILFDEFDPLLKRRDTSAERAASIFTFLTPGMLPKLKTLSERAKKRHVAYVLITNLIGTLDEAAIRDGRFDLKLGVYPPDPLSRYGRLAWAYGARFKSEHKSETNLQELMAGLENKLAEVVRMTPGKGMVALNRNGWFGRLRSKEPEPETPSDYLLSEDGKTITVPEAEDQLNGIRGQGAAAEKEFKQWSFLRAWDEFAKIDEKNPENTKSLDQVLGWPHSDQELKSVISKANYELKGKDYRRRIAFLGDELKIRWSETSDGLNVRLKQFLNGDFTISKARHFCSTHIFSADDLLIFKLLAQRALDCEILEDTGVVSSIIYIHILAKELFDNKNTLENYLRVYEDDDEKLVAQWDRLKILHQKIENEMINIWPRISEDYDAYKMSSSFIAQLVNDRKA</sequence>
<dbReference type="InterPro" id="IPR027417">
    <property type="entry name" value="P-loop_NTPase"/>
</dbReference>
<feature type="region of interest" description="Disordered" evidence="3">
    <location>
        <begin position="1"/>
        <end position="23"/>
    </location>
</feature>
<dbReference type="PANTHER" id="PTHR23077:SF171">
    <property type="entry name" value="NUCLEAR VALOSIN-CONTAINING PROTEIN-LIKE"/>
    <property type="match status" value="1"/>
</dbReference>
<evidence type="ECO:0000256" key="1">
    <source>
        <dbReference type="ARBA" id="ARBA00022741"/>
    </source>
</evidence>
<organism evidence="5 6">
    <name type="scientific">Methylocapsa palsarum</name>
    <dbReference type="NCBI Taxonomy" id="1612308"/>
    <lineage>
        <taxon>Bacteria</taxon>
        <taxon>Pseudomonadati</taxon>
        <taxon>Pseudomonadota</taxon>
        <taxon>Alphaproteobacteria</taxon>
        <taxon>Hyphomicrobiales</taxon>
        <taxon>Beijerinckiaceae</taxon>
        <taxon>Methylocapsa</taxon>
    </lineage>
</organism>
<dbReference type="Pfam" id="PF00004">
    <property type="entry name" value="AAA"/>
    <property type="match status" value="1"/>
</dbReference>
<feature type="domain" description="AAA+ ATPase" evidence="4">
    <location>
        <begin position="667"/>
        <end position="809"/>
    </location>
</feature>
<dbReference type="CDD" id="cd19481">
    <property type="entry name" value="RecA-like_protease"/>
    <property type="match status" value="1"/>
</dbReference>
<evidence type="ECO:0000256" key="3">
    <source>
        <dbReference type="SAM" id="MobiDB-lite"/>
    </source>
</evidence>
<evidence type="ECO:0000313" key="6">
    <source>
        <dbReference type="Proteomes" id="UP000198755"/>
    </source>
</evidence>
<evidence type="ECO:0000259" key="4">
    <source>
        <dbReference type="SMART" id="SM00382"/>
    </source>
</evidence>
<evidence type="ECO:0000256" key="2">
    <source>
        <dbReference type="ARBA" id="ARBA00022840"/>
    </source>
</evidence>
<dbReference type="GO" id="GO:0016887">
    <property type="term" value="F:ATP hydrolysis activity"/>
    <property type="evidence" value="ECO:0007669"/>
    <property type="project" value="InterPro"/>
</dbReference>
<dbReference type="AlphaFoldDB" id="A0A1I4CK86"/>